<feature type="transmembrane region" description="Helical" evidence="6">
    <location>
        <begin position="192"/>
        <end position="213"/>
    </location>
</feature>
<evidence type="ECO:0000313" key="7">
    <source>
        <dbReference type="EMBL" id="CAH0416491.1"/>
    </source>
</evidence>
<reference evidence="7 8" key="1">
    <citation type="submission" date="2021-11" db="EMBL/GenBank/DDBJ databases">
        <authorList>
            <person name="Depoorter E."/>
        </authorList>
    </citation>
    <scope>NUCLEOTIDE SEQUENCE [LARGE SCALE GENOMIC DNA]</scope>
    <source>
        <strain evidence="7 8">LMG 24289</strain>
    </source>
</reference>
<evidence type="ECO:0000256" key="2">
    <source>
        <dbReference type="ARBA" id="ARBA00022475"/>
    </source>
</evidence>
<comment type="subcellular location">
    <subcellularLocation>
        <location evidence="1">Cell membrane</location>
        <topology evidence="1">Multi-pass membrane protein</topology>
    </subcellularLocation>
</comment>
<keyword evidence="3 6" id="KW-0812">Transmembrane</keyword>
<dbReference type="InterPro" id="IPR050833">
    <property type="entry name" value="Poly_Biosynth_Transport"/>
</dbReference>
<accession>A0ABM8Z572</accession>
<keyword evidence="5 6" id="KW-0472">Membrane</keyword>
<protein>
    <submittedName>
        <fullName evidence="7">Uncharacterized protein</fullName>
    </submittedName>
</protein>
<comment type="caution">
    <text evidence="7">The sequence shown here is derived from an EMBL/GenBank/DDBJ whole genome shotgun (WGS) entry which is preliminary data.</text>
</comment>
<evidence type="ECO:0000256" key="1">
    <source>
        <dbReference type="ARBA" id="ARBA00004651"/>
    </source>
</evidence>
<feature type="transmembrane region" description="Helical" evidence="6">
    <location>
        <begin position="248"/>
        <end position="270"/>
    </location>
</feature>
<feature type="transmembrane region" description="Helical" evidence="6">
    <location>
        <begin position="64"/>
        <end position="84"/>
    </location>
</feature>
<feature type="transmembrane region" description="Helical" evidence="6">
    <location>
        <begin position="313"/>
        <end position="336"/>
    </location>
</feature>
<gene>
    <name evidence="7" type="ORF">WFA24289_00795</name>
</gene>
<dbReference type="EMBL" id="CAKKNS010000002">
    <property type="protein sequence ID" value="CAH0416491.1"/>
    <property type="molecule type" value="Genomic_DNA"/>
</dbReference>
<dbReference type="Proteomes" id="UP000789707">
    <property type="component" value="Unassembled WGS sequence"/>
</dbReference>
<evidence type="ECO:0000256" key="5">
    <source>
        <dbReference type="ARBA" id="ARBA00023136"/>
    </source>
</evidence>
<feature type="transmembrane region" description="Helical" evidence="6">
    <location>
        <begin position="105"/>
        <end position="126"/>
    </location>
</feature>
<keyword evidence="8" id="KW-1185">Reference proteome</keyword>
<keyword evidence="4 6" id="KW-1133">Transmembrane helix</keyword>
<evidence type="ECO:0000313" key="8">
    <source>
        <dbReference type="Proteomes" id="UP000789707"/>
    </source>
</evidence>
<dbReference type="PANTHER" id="PTHR30250:SF26">
    <property type="entry name" value="PSMA PROTEIN"/>
    <property type="match status" value="1"/>
</dbReference>
<feature type="transmembrane region" description="Helical" evidence="6">
    <location>
        <begin position="132"/>
        <end position="151"/>
    </location>
</feature>
<feature type="transmembrane region" description="Helical" evidence="6">
    <location>
        <begin position="342"/>
        <end position="363"/>
    </location>
</feature>
<sequence length="514" mass="57792">MIKSKKEWINSTTRSDAAKINVIVATFSQPIMLLLSFITRAIFINTLGNTYNGLNGLYTNLLSVLSFAELGIGSAITAAMYIPVSNKQYDLINELLHFFERIYRLIGLVVLVLGFVLSFFLGYFIKGKLPDFAQFGFILFVFNSALSYWMVTSQTLLASDQKNFVNVGLKFIFATLFQGLQIFVLIQWHNFILYLIVQIINTFTLNLVITLLVRKHYPFTRNKTSYVIPKNIGDTLKKNVFGMMSAKFGGIILSGSDNIILSTFIGLALVGQYSNYMIIIAGIISLMNAIQSGLTASIGNLRASNSIKRQTDIFFQLFAGSSLLTVSLVLGMSLFFDSLIQIWLGPSYIFDSTTTILLIITFYTNQIRQISISYITAYGLFWPLRYKSLIEAGVNLLLSLILVVKYKFGVNGVLIGTIVANVGINFIWEGYIVQRLALKNNLKIYLLTLIKVTVITCLAVFIGTMVKQDIEINQTWIKLLVLIGIYVTMLFVIVLLFLCVIPQSRQLLKRALRK</sequence>
<dbReference type="RefSeq" id="WP_230096551.1">
    <property type="nucleotide sequence ID" value="NZ_CAKKNS010000002.1"/>
</dbReference>
<proteinExistence type="predicted"/>
<feature type="transmembrane region" description="Helical" evidence="6">
    <location>
        <begin position="444"/>
        <end position="464"/>
    </location>
</feature>
<feature type="transmembrane region" description="Helical" evidence="6">
    <location>
        <begin position="410"/>
        <end position="432"/>
    </location>
</feature>
<organism evidence="7 8">
    <name type="scientific">Periweissella fabaria</name>
    <dbReference type="NCBI Taxonomy" id="546157"/>
    <lineage>
        <taxon>Bacteria</taxon>
        <taxon>Bacillati</taxon>
        <taxon>Bacillota</taxon>
        <taxon>Bacilli</taxon>
        <taxon>Lactobacillales</taxon>
        <taxon>Lactobacillaceae</taxon>
        <taxon>Periweissella</taxon>
    </lineage>
</organism>
<feature type="transmembrane region" description="Helical" evidence="6">
    <location>
        <begin position="163"/>
        <end position="186"/>
    </location>
</feature>
<feature type="transmembrane region" description="Helical" evidence="6">
    <location>
        <begin position="276"/>
        <end position="301"/>
    </location>
</feature>
<name>A0ABM8Z572_9LACO</name>
<feature type="transmembrane region" description="Helical" evidence="6">
    <location>
        <begin position="20"/>
        <end position="44"/>
    </location>
</feature>
<dbReference type="PANTHER" id="PTHR30250">
    <property type="entry name" value="PST FAMILY PREDICTED COLANIC ACID TRANSPORTER"/>
    <property type="match status" value="1"/>
</dbReference>
<evidence type="ECO:0000256" key="4">
    <source>
        <dbReference type="ARBA" id="ARBA00022989"/>
    </source>
</evidence>
<feature type="transmembrane region" description="Helical" evidence="6">
    <location>
        <begin position="384"/>
        <end position="404"/>
    </location>
</feature>
<keyword evidence="2" id="KW-1003">Cell membrane</keyword>
<evidence type="ECO:0000256" key="3">
    <source>
        <dbReference type="ARBA" id="ARBA00022692"/>
    </source>
</evidence>
<evidence type="ECO:0000256" key="6">
    <source>
        <dbReference type="SAM" id="Phobius"/>
    </source>
</evidence>
<feature type="transmembrane region" description="Helical" evidence="6">
    <location>
        <begin position="476"/>
        <end position="501"/>
    </location>
</feature>